<dbReference type="AlphaFoldDB" id="A0A285P699"/>
<dbReference type="InterPro" id="IPR051811">
    <property type="entry name" value="Cytochrome_c550/c551-like"/>
</dbReference>
<dbReference type="Gene3D" id="1.10.760.10">
    <property type="entry name" value="Cytochrome c-like domain"/>
    <property type="match status" value="2"/>
</dbReference>
<dbReference type="GO" id="GO:0009055">
    <property type="term" value="F:electron transfer activity"/>
    <property type="evidence" value="ECO:0007669"/>
    <property type="project" value="InterPro"/>
</dbReference>
<gene>
    <name evidence="8" type="ORF">SAMN06265353_1685</name>
</gene>
<dbReference type="PANTHER" id="PTHR37823">
    <property type="entry name" value="CYTOCHROME C-553-LIKE"/>
    <property type="match status" value="1"/>
</dbReference>
<evidence type="ECO:0000259" key="7">
    <source>
        <dbReference type="PROSITE" id="PS51007"/>
    </source>
</evidence>
<evidence type="ECO:0000256" key="5">
    <source>
        <dbReference type="ARBA" id="ARBA00023004"/>
    </source>
</evidence>
<protein>
    <submittedName>
        <fullName evidence="8">Cytochrome C oxidase, cbb3-type, subunit III</fullName>
    </submittedName>
</protein>
<dbReference type="GO" id="GO:0046872">
    <property type="term" value="F:metal ion binding"/>
    <property type="evidence" value="ECO:0007669"/>
    <property type="project" value="UniProtKB-KW"/>
</dbReference>
<dbReference type="EMBL" id="OBEN01000014">
    <property type="protein sequence ID" value="SNZ16693.1"/>
    <property type="molecule type" value="Genomic_DNA"/>
</dbReference>
<keyword evidence="9" id="KW-1185">Reference proteome</keyword>
<dbReference type="Gene3D" id="2.140.10.20">
    <property type="entry name" value="C-terminal (heme d1) domain of cytochrome cd1-nitrite reductase"/>
    <property type="match status" value="1"/>
</dbReference>
<evidence type="ECO:0000256" key="1">
    <source>
        <dbReference type="ARBA" id="ARBA00022448"/>
    </source>
</evidence>
<dbReference type="GO" id="GO:0020037">
    <property type="term" value="F:heme binding"/>
    <property type="evidence" value="ECO:0007669"/>
    <property type="project" value="InterPro"/>
</dbReference>
<reference evidence="9" key="1">
    <citation type="submission" date="2017-09" db="EMBL/GenBank/DDBJ databases">
        <authorList>
            <person name="Varghese N."/>
            <person name="Submissions S."/>
        </authorList>
    </citation>
    <scope>NUCLEOTIDE SEQUENCE [LARGE SCALE GENOMIC DNA]</scope>
    <source>
        <strain evidence="9">DSM 2913</strain>
    </source>
</reference>
<feature type="domain" description="Cytochrome c" evidence="7">
    <location>
        <begin position="15"/>
        <end position="90"/>
    </location>
</feature>
<proteinExistence type="predicted"/>
<dbReference type="SUPFAM" id="SSF46626">
    <property type="entry name" value="Cytochrome c"/>
    <property type="match status" value="2"/>
</dbReference>
<accession>A0A285P699</accession>
<dbReference type="Pfam" id="PF13442">
    <property type="entry name" value="Cytochrome_CBB3"/>
    <property type="match status" value="1"/>
</dbReference>
<dbReference type="SUPFAM" id="SSF51004">
    <property type="entry name" value="C-terminal (heme d1) domain of cytochrome cd1-nitrite reductase"/>
    <property type="match status" value="1"/>
</dbReference>
<evidence type="ECO:0000256" key="4">
    <source>
        <dbReference type="ARBA" id="ARBA00022982"/>
    </source>
</evidence>
<sequence>MKRKCMLILLLSLSFSFGGGEELYLRYCASCHGTDRLGKSAPPLFPFLSFFPSDEKLYRIIKEGTVGMPAFGELGEKEIKQIVEFIKKPIDKEKLKWDKDRIVKSTQVLQLNKVEIKKLKDYTLVVERGRGLLWVMEGERLLEKFPFSNIHGGIKFSREGIAYIPSRDGWIGRYEAQRGELKKVRVCIYLRNIALSPDEKYLVASCWLPSELIVLDNELNYVKNLKLDGTVSAVYELTSQNSFIFTFRDRPAVGFLSAKDLKLQIKPTEEPLEDFVIDPLEEYLIGSTREGLKVYSLMDLKLVKEIKAEGIPHLASAYFWYSKGTFYFATPLLKKPALSVWKAYEWEPVKDIPLEGQGFLARSNYLTPYIWVDTSTDSLLLLDKRTLDVRKITPKVGSRATHTEFTGDGRIAYVSLYGREGALVLYDAVKLKRLKDFPAELPAGKYNFINKKREFEGAQLGYQVFMEKCWGCHHPTKPAFGPALSWSARNRDKALLMAQIIDPENTYRLLGYSRNAMPKIDLKGEELKALMKFMEVLKDGWMD</sequence>
<keyword evidence="4" id="KW-0249">Electron transport</keyword>
<organism evidence="8 9">
    <name type="scientific">Hydrogenobacter hydrogenophilus</name>
    <dbReference type="NCBI Taxonomy" id="35835"/>
    <lineage>
        <taxon>Bacteria</taxon>
        <taxon>Pseudomonadati</taxon>
        <taxon>Aquificota</taxon>
        <taxon>Aquificia</taxon>
        <taxon>Aquificales</taxon>
        <taxon>Aquificaceae</taxon>
        <taxon>Hydrogenobacter</taxon>
    </lineage>
</organism>
<evidence type="ECO:0000256" key="3">
    <source>
        <dbReference type="ARBA" id="ARBA00022723"/>
    </source>
</evidence>
<keyword evidence="3 6" id="KW-0479">Metal-binding</keyword>
<dbReference type="PROSITE" id="PS51007">
    <property type="entry name" value="CYTC"/>
    <property type="match status" value="2"/>
</dbReference>
<keyword evidence="5 6" id="KW-0408">Iron</keyword>
<evidence type="ECO:0000256" key="2">
    <source>
        <dbReference type="ARBA" id="ARBA00022617"/>
    </source>
</evidence>
<dbReference type="OrthoDB" id="5290932at2"/>
<evidence type="ECO:0000256" key="6">
    <source>
        <dbReference type="PROSITE-ProRule" id="PRU00433"/>
    </source>
</evidence>
<evidence type="ECO:0000313" key="8">
    <source>
        <dbReference type="EMBL" id="SNZ16693.1"/>
    </source>
</evidence>
<dbReference type="Proteomes" id="UP000218627">
    <property type="component" value="Unassembled WGS sequence"/>
</dbReference>
<keyword evidence="2 6" id="KW-0349">Heme</keyword>
<name>A0A285P699_9AQUI</name>
<keyword evidence="1" id="KW-0813">Transport</keyword>
<feature type="domain" description="Cytochrome c" evidence="7">
    <location>
        <begin position="456"/>
        <end position="538"/>
    </location>
</feature>
<dbReference type="InterPro" id="IPR011048">
    <property type="entry name" value="Haem_d1_sf"/>
</dbReference>
<dbReference type="CDD" id="cd20784">
    <property type="entry name" value="8prop_hemeD1_cyt_cd1-like"/>
    <property type="match status" value="1"/>
</dbReference>
<dbReference type="InterPro" id="IPR036909">
    <property type="entry name" value="Cyt_c-like_dom_sf"/>
</dbReference>
<evidence type="ECO:0000313" key="9">
    <source>
        <dbReference type="Proteomes" id="UP000218627"/>
    </source>
</evidence>
<dbReference type="Pfam" id="PF02239">
    <property type="entry name" value="Cytochrom_D1"/>
    <property type="match status" value="1"/>
</dbReference>
<dbReference type="InterPro" id="IPR009056">
    <property type="entry name" value="Cyt_c-like_dom"/>
</dbReference>
<dbReference type="InterPro" id="IPR003143">
    <property type="entry name" value="Cyt_cd1_C_sf"/>
</dbReference>
<dbReference type="RefSeq" id="WP_096603417.1">
    <property type="nucleotide sequence ID" value="NZ_OBEN01000014.1"/>
</dbReference>